<protein>
    <submittedName>
        <fullName evidence="1">Uncharacterized protein</fullName>
    </submittedName>
</protein>
<proteinExistence type="predicted"/>
<dbReference type="AlphaFoldDB" id="A0AAE0EF61"/>
<accession>A0AAE0EF61</accession>
<sequence>MQGLSGISDSGCALSLLSSKSQNSSSQFSGIPVTRPFVLTGHNTHYSMCQVSEKLTGVCSQSSTSGVSKRFLSSGVTSVEGSNLGPILISESYNSGNFDISNGIYQGSDFMSSKDRFSCENGATIDLLQLSSQLQRVEHQRQSTEVKQENDAFRYL</sequence>
<keyword evidence="2" id="KW-1185">Reference proteome</keyword>
<dbReference type="EMBL" id="JANJYJ010000002">
    <property type="protein sequence ID" value="KAK3225517.1"/>
    <property type="molecule type" value="Genomic_DNA"/>
</dbReference>
<dbReference type="Proteomes" id="UP001281410">
    <property type="component" value="Unassembled WGS sequence"/>
</dbReference>
<name>A0AAE0EF61_9ROSI</name>
<evidence type="ECO:0000313" key="2">
    <source>
        <dbReference type="Proteomes" id="UP001281410"/>
    </source>
</evidence>
<organism evidence="1 2">
    <name type="scientific">Dipteronia sinensis</name>
    <dbReference type="NCBI Taxonomy" id="43782"/>
    <lineage>
        <taxon>Eukaryota</taxon>
        <taxon>Viridiplantae</taxon>
        <taxon>Streptophyta</taxon>
        <taxon>Embryophyta</taxon>
        <taxon>Tracheophyta</taxon>
        <taxon>Spermatophyta</taxon>
        <taxon>Magnoliopsida</taxon>
        <taxon>eudicotyledons</taxon>
        <taxon>Gunneridae</taxon>
        <taxon>Pentapetalae</taxon>
        <taxon>rosids</taxon>
        <taxon>malvids</taxon>
        <taxon>Sapindales</taxon>
        <taxon>Sapindaceae</taxon>
        <taxon>Hippocastanoideae</taxon>
        <taxon>Acereae</taxon>
        <taxon>Dipteronia</taxon>
    </lineage>
</organism>
<gene>
    <name evidence="1" type="ORF">Dsin_005379</name>
</gene>
<comment type="caution">
    <text evidence="1">The sequence shown here is derived from an EMBL/GenBank/DDBJ whole genome shotgun (WGS) entry which is preliminary data.</text>
</comment>
<evidence type="ECO:0000313" key="1">
    <source>
        <dbReference type="EMBL" id="KAK3225517.1"/>
    </source>
</evidence>
<reference evidence="1" key="1">
    <citation type="journal article" date="2023" name="Plant J.">
        <title>Genome sequences and population genomics provide insights into the demographic history, inbreeding, and mutation load of two 'living fossil' tree species of Dipteronia.</title>
        <authorList>
            <person name="Feng Y."/>
            <person name="Comes H.P."/>
            <person name="Chen J."/>
            <person name="Zhu S."/>
            <person name="Lu R."/>
            <person name="Zhang X."/>
            <person name="Li P."/>
            <person name="Qiu J."/>
            <person name="Olsen K.M."/>
            <person name="Qiu Y."/>
        </authorList>
    </citation>
    <scope>NUCLEOTIDE SEQUENCE</scope>
    <source>
        <strain evidence="1">NBL</strain>
    </source>
</reference>